<evidence type="ECO:0000313" key="2">
    <source>
        <dbReference type="EMBL" id="MBD3933779.1"/>
    </source>
</evidence>
<feature type="region of interest" description="Disordered" evidence="1">
    <location>
        <begin position="225"/>
        <end position="246"/>
    </location>
</feature>
<keyword evidence="3" id="KW-1185">Reference proteome</keyword>
<evidence type="ECO:0008006" key="4">
    <source>
        <dbReference type="Google" id="ProtNLM"/>
    </source>
</evidence>
<reference evidence="2" key="1">
    <citation type="submission" date="2020-09" db="EMBL/GenBank/DDBJ databases">
        <title>Secondary metabolite and genome analysis of marine Streptomyces chumphonensis KK1-2T.</title>
        <authorList>
            <person name="Phongsopitanun W."/>
            <person name="Kanchanasin P."/>
            <person name="Pittayakhajonwut P."/>
            <person name="Suwanborirux K."/>
            <person name="Tanasupawat S."/>
        </authorList>
    </citation>
    <scope>NUCLEOTIDE SEQUENCE</scope>
    <source>
        <strain evidence="2">KK1-2</strain>
    </source>
</reference>
<organism evidence="2 3">
    <name type="scientific">Streptomyces chumphonensis</name>
    <dbReference type="NCBI Taxonomy" id="1214925"/>
    <lineage>
        <taxon>Bacteria</taxon>
        <taxon>Bacillati</taxon>
        <taxon>Actinomycetota</taxon>
        <taxon>Actinomycetes</taxon>
        <taxon>Kitasatosporales</taxon>
        <taxon>Streptomycetaceae</taxon>
        <taxon>Streptomyces</taxon>
    </lineage>
</organism>
<accession>A0A927IEJ2</accession>
<feature type="region of interest" description="Disordered" evidence="1">
    <location>
        <begin position="254"/>
        <end position="273"/>
    </location>
</feature>
<proteinExistence type="predicted"/>
<protein>
    <recommendedName>
        <fullName evidence="4">Lipoprotein</fullName>
    </recommendedName>
</protein>
<name>A0A927IEJ2_9ACTN</name>
<dbReference type="RefSeq" id="WP_191211055.1">
    <property type="nucleotide sequence ID" value="NZ_BAABKL010000033.1"/>
</dbReference>
<evidence type="ECO:0000313" key="3">
    <source>
        <dbReference type="Proteomes" id="UP000632289"/>
    </source>
</evidence>
<dbReference type="EMBL" id="JACXYU010000011">
    <property type="protein sequence ID" value="MBD3933779.1"/>
    <property type="molecule type" value="Genomic_DNA"/>
</dbReference>
<dbReference type="Proteomes" id="UP000632289">
    <property type="component" value="Unassembled WGS sequence"/>
</dbReference>
<dbReference type="AlphaFoldDB" id="A0A927IEJ2"/>
<comment type="caution">
    <text evidence="2">The sequence shown here is derived from an EMBL/GenBank/DDBJ whole genome shotgun (WGS) entry which is preliminary data.</text>
</comment>
<sequence length="273" mass="29109">MKTGKRSVAVAAAVVVLGLSGCGRDDGGADAEGAAGDDRSFYERATSTRLEHMTVDELEEATREATLALDSFRMRGTLPVDGVTTEMDLTLSRDAGCYGTMRQDTGGLDFVGLNDGTGFMKADADFLRNGPDEELPDRAIELMADRWIDMGSSDNAFEDFCDLDTLLDDLTTDDAGGGDSGGSDYSVGAPRSFEGREVLPITGEEEDGDPLTILVANDDENPRILRVESDGPEGEESLTFSEFDRRVSVEAPEDAVTLEDLREEAVGGPPTAV</sequence>
<evidence type="ECO:0000256" key="1">
    <source>
        <dbReference type="SAM" id="MobiDB-lite"/>
    </source>
</evidence>
<dbReference type="PROSITE" id="PS51257">
    <property type="entry name" value="PROKAR_LIPOPROTEIN"/>
    <property type="match status" value="1"/>
</dbReference>
<gene>
    <name evidence="2" type="ORF">IF129_19750</name>
</gene>